<evidence type="ECO:0000313" key="2">
    <source>
        <dbReference type="Proteomes" id="UP000294933"/>
    </source>
</evidence>
<sequence length="177" mass="20486">MWLSFCCTNGVAHDDEDEWYYTKRMSELLCGLTLCPPRHKRLRDLLQCREREPEGVSSMFGISIAGVPKTTVINYSQLVVYGLIGLEGDHDRAGLRFMILSQSRRKSEVRRVDAPSIFFEQRGFLTFHIFHNINKSTRGGPRIHAESQARVQSNIIVRARQCDRKSKWLETDYHAIN</sequence>
<reference evidence="1 2" key="1">
    <citation type="submission" date="2018-06" db="EMBL/GenBank/DDBJ databases">
        <title>A transcriptomic atlas of mushroom development highlights an independent origin of complex multicellularity.</title>
        <authorList>
            <consortium name="DOE Joint Genome Institute"/>
            <person name="Krizsan K."/>
            <person name="Almasi E."/>
            <person name="Merenyi Z."/>
            <person name="Sahu N."/>
            <person name="Viragh M."/>
            <person name="Koszo T."/>
            <person name="Mondo S."/>
            <person name="Kiss B."/>
            <person name="Balint B."/>
            <person name="Kues U."/>
            <person name="Barry K."/>
            <person name="Hegedus J.C."/>
            <person name="Henrissat B."/>
            <person name="Johnson J."/>
            <person name="Lipzen A."/>
            <person name="Ohm R."/>
            <person name="Nagy I."/>
            <person name="Pangilinan J."/>
            <person name="Yan J."/>
            <person name="Xiong Y."/>
            <person name="Grigoriev I.V."/>
            <person name="Hibbett D.S."/>
            <person name="Nagy L.G."/>
        </authorList>
    </citation>
    <scope>NUCLEOTIDE SEQUENCE [LARGE SCALE GENOMIC DNA]</scope>
    <source>
        <strain evidence="1 2">SZMC22713</strain>
    </source>
</reference>
<evidence type="ECO:0000313" key="1">
    <source>
        <dbReference type="EMBL" id="TDL25398.1"/>
    </source>
</evidence>
<keyword evidence="2" id="KW-1185">Reference proteome</keyword>
<proteinExistence type="predicted"/>
<dbReference type="EMBL" id="ML170164">
    <property type="protein sequence ID" value="TDL25398.1"/>
    <property type="molecule type" value="Genomic_DNA"/>
</dbReference>
<protein>
    <submittedName>
        <fullName evidence="1">Uncharacterized protein</fullName>
    </submittedName>
</protein>
<dbReference type="Proteomes" id="UP000294933">
    <property type="component" value="Unassembled WGS sequence"/>
</dbReference>
<accession>A0A4Y7QDW9</accession>
<name>A0A4Y7QDW9_9AGAM</name>
<gene>
    <name evidence="1" type="ORF">BD410DRAFT_801424</name>
</gene>
<dbReference type="AlphaFoldDB" id="A0A4Y7QDW9"/>
<dbReference type="VEuPathDB" id="FungiDB:BD410DRAFT_801424"/>
<organism evidence="1 2">
    <name type="scientific">Rickenella mellea</name>
    <dbReference type="NCBI Taxonomy" id="50990"/>
    <lineage>
        <taxon>Eukaryota</taxon>
        <taxon>Fungi</taxon>
        <taxon>Dikarya</taxon>
        <taxon>Basidiomycota</taxon>
        <taxon>Agaricomycotina</taxon>
        <taxon>Agaricomycetes</taxon>
        <taxon>Hymenochaetales</taxon>
        <taxon>Rickenellaceae</taxon>
        <taxon>Rickenella</taxon>
    </lineage>
</organism>